<organism evidence="5 6">
    <name type="scientific">Magallana gigas</name>
    <name type="common">Pacific oyster</name>
    <name type="synonym">Crassostrea gigas</name>
    <dbReference type="NCBI Taxonomy" id="29159"/>
    <lineage>
        <taxon>Eukaryota</taxon>
        <taxon>Metazoa</taxon>
        <taxon>Spiralia</taxon>
        <taxon>Lophotrochozoa</taxon>
        <taxon>Mollusca</taxon>
        <taxon>Bivalvia</taxon>
        <taxon>Autobranchia</taxon>
        <taxon>Pteriomorphia</taxon>
        <taxon>Ostreida</taxon>
        <taxon>Ostreoidea</taxon>
        <taxon>Ostreidae</taxon>
        <taxon>Magallana</taxon>
    </lineage>
</organism>
<keyword evidence="2" id="KW-0732">Signal</keyword>
<sequence>MKLFAISLMFVACFCILIGLIQNVVNTDHGGIYPTDRNIIHLNGDDVNLWWFVQLSDIHVSKFQDPKRPEDLAKFCQHHLPKIAPELFIVTGDLTDAKYKNERGSTQFIEEWKRYEEVITLCQKYNNNVKWLDVRGNHDAFNVPDLDHKKNLFRTYSGQGETNPSSYKYTHKLKFGEYSFIAMDATPNPGPRRPFNFIGILREKQINLLNKMSLESSSSNMTFWFGHYPTSLIITEDGSNIRQLMRNASAYFCGHLHLSGLHTRHKTGTYELELGDWKHNRMLLIFPPSHALTVDLYIDKVKIGEAQNVKGPLYVLPWKPEQFKSGLHHITAVVKENGFTIKEKSQLFSLDGTTEPFPILARIVLMVDLLFIGKLLFYFLAVVYVLVLCLLRKCADIRSLKLQGDALPGRFIKNFINRWIRRVWLVSKATKIFLILTCFTTYIMIGPWFMAEVIDGHTGLMFVWGLYVKGALLPGSLTYVYGIFQMVSYNIPLLFHLGYILDYPQSFSESNQLRLSHRIRHLYIPMIVLLIFQCYVTLIEFPQAYGTKAMILGPVRSGSIFIGMYCYYAAFTHHYKSTVHTS</sequence>
<feature type="domain" description="Calcineurin-like phosphoesterase" evidence="3">
    <location>
        <begin position="52"/>
        <end position="257"/>
    </location>
</feature>
<dbReference type="GO" id="GO:0016787">
    <property type="term" value="F:hydrolase activity"/>
    <property type="evidence" value="ECO:0007669"/>
    <property type="project" value="InterPro"/>
</dbReference>
<feature type="chain" id="PRO_5036487992" description="Transmembrane protein 62" evidence="2">
    <location>
        <begin position="24"/>
        <end position="582"/>
    </location>
</feature>
<reference evidence="5" key="1">
    <citation type="submission" date="2022-08" db="UniProtKB">
        <authorList>
            <consortium name="EnsemblMetazoa"/>
        </authorList>
    </citation>
    <scope>IDENTIFICATION</scope>
    <source>
        <strain evidence="5">05x7-T-G4-1.051#20</strain>
    </source>
</reference>
<keyword evidence="6" id="KW-1185">Reference proteome</keyword>
<dbReference type="Pfam" id="PF00149">
    <property type="entry name" value="Metallophos"/>
    <property type="match status" value="1"/>
</dbReference>
<dbReference type="Gene3D" id="3.60.21.10">
    <property type="match status" value="1"/>
</dbReference>
<evidence type="ECO:0000259" key="4">
    <source>
        <dbReference type="Pfam" id="PF24394"/>
    </source>
</evidence>
<dbReference type="InterPro" id="IPR029052">
    <property type="entry name" value="Metallo-depent_PP-like"/>
</dbReference>
<evidence type="ECO:0000313" key="5">
    <source>
        <dbReference type="EnsemblMetazoa" id="G12896.9:cds"/>
    </source>
</evidence>
<evidence type="ECO:0000256" key="1">
    <source>
        <dbReference type="SAM" id="Phobius"/>
    </source>
</evidence>
<evidence type="ECO:0000259" key="3">
    <source>
        <dbReference type="Pfam" id="PF00149"/>
    </source>
</evidence>
<dbReference type="AlphaFoldDB" id="A0A8W8I8G4"/>
<dbReference type="Pfam" id="PF24394">
    <property type="entry name" value="TMEM62_C"/>
    <property type="match status" value="1"/>
</dbReference>
<keyword evidence="1" id="KW-0812">Transmembrane</keyword>
<feature type="transmembrane region" description="Helical" evidence="1">
    <location>
        <begin position="551"/>
        <end position="570"/>
    </location>
</feature>
<dbReference type="PANTHER" id="PTHR14795">
    <property type="entry name" value="HELICASE RELATED"/>
    <property type="match status" value="1"/>
</dbReference>
<evidence type="ECO:0000313" key="6">
    <source>
        <dbReference type="Proteomes" id="UP000005408"/>
    </source>
</evidence>
<evidence type="ECO:0008006" key="7">
    <source>
        <dbReference type="Google" id="ProtNLM"/>
    </source>
</evidence>
<protein>
    <recommendedName>
        <fullName evidence="7">Transmembrane protein 62</fullName>
    </recommendedName>
</protein>
<proteinExistence type="predicted"/>
<feature type="domain" description="TMEM62 C-terminal" evidence="4">
    <location>
        <begin position="363"/>
        <end position="502"/>
    </location>
</feature>
<dbReference type="Proteomes" id="UP000005408">
    <property type="component" value="Unassembled WGS sequence"/>
</dbReference>
<dbReference type="EnsemblMetazoa" id="G12896.9">
    <property type="protein sequence ID" value="G12896.9:cds"/>
    <property type="gene ID" value="G12896"/>
</dbReference>
<keyword evidence="1" id="KW-1133">Transmembrane helix</keyword>
<feature type="transmembrane region" description="Helical" evidence="1">
    <location>
        <begin position="432"/>
        <end position="451"/>
    </location>
</feature>
<accession>A0A8W8I8G4</accession>
<name>A0A8W8I8G4_MAGGI</name>
<dbReference type="SUPFAM" id="SSF56300">
    <property type="entry name" value="Metallo-dependent phosphatases"/>
    <property type="match status" value="1"/>
</dbReference>
<feature type="transmembrane region" description="Helical" evidence="1">
    <location>
        <begin position="363"/>
        <end position="391"/>
    </location>
</feature>
<evidence type="ECO:0000256" key="2">
    <source>
        <dbReference type="SAM" id="SignalP"/>
    </source>
</evidence>
<dbReference type="PANTHER" id="PTHR14795:SF0">
    <property type="entry name" value="TRANSMEMBRANE PROTEIN 62"/>
    <property type="match status" value="1"/>
</dbReference>
<keyword evidence="1" id="KW-0472">Membrane</keyword>
<dbReference type="InterPro" id="IPR056230">
    <property type="entry name" value="TMEM62_C"/>
</dbReference>
<dbReference type="InterPro" id="IPR004843">
    <property type="entry name" value="Calcineurin-like_PHP"/>
</dbReference>
<feature type="signal peptide" evidence="2">
    <location>
        <begin position="1"/>
        <end position="23"/>
    </location>
</feature>
<feature type="transmembrane region" description="Helical" evidence="1">
    <location>
        <begin position="522"/>
        <end position="539"/>
    </location>
</feature>